<protein>
    <submittedName>
        <fullName evidence="3">Secreted protein</fullName>
    </submittedName>
</protein>
<dbReference type="EMBL" id="GL883096">
    <property type="protein sequence ID" value="EGG09725.1"/>
    <property type="molecule type" value="Genomic_DNA"/>
</dbReference>
<gene>
    <name evidence="3" type="ORF">MELLADRAFT_124372</name>
</gene>
<evidence type="ECO:0000313" key="3">
    <source>
        <dbReference type="EMBL" id="EGG09725.1"/>
    </source>
</evidence>
<name>F4RCG0_MELLP</name>
<dbReference type="RefSeq" id="XP_007406779.1">
    <property type="nucleotide sequence ID" value="XM_007406717.1"/>
</dbReference>
<reference evidence="4" key="1">
    <citation type="journal article" date="2011" name="Proc. Natl. Acad. Sci. U.S.A.">
        <title>Obligate biotrophy features unraveled by the genomic analysis of rust fungi.</title>
        <authorList>
            <person name="Duplessis S."/>
            <person name="Cuomo C.A."/>
            <person name="Lin Y.-C."/>
            <person name="Aerts A."/>
            <person name="Tisserant E."/>
            <person name="Veneault-Fourrey C."/>
            <person name="Joly D.L."/>
            <person name="Hacquard S."/>
            <person name="Amselem J."/>
            <person name="Cantarel B.L."/>
            <person name="Chiu R."/>
            <person name="Coutinho P.M."/>
            <person name="Feau N."/>
            <person name="Field M."/>
            <person name="Frey P."/>
            <person name="Gelhaye E."/>
            <person name="Goldberg J."/>
            <person name="Grabherr M.G."/>
            <person name="Kodira C.D."/>
            <person name="Kohler A."/>
            <person name="Kuees U."/>
            <person name="Lindquist E.A."/>
            <person name="Lucas S.M."/>
            <person name="Mago R."/>
            <person name="Mauceli E."/>
            <person name="Morin E."/>
            <person name="Murat C."/>
            <person name="Pangilinan J.L."/>
            <person name="Park R."/>
            <person name="Pearson M."/>
            <person name="Quesneville H."/>
            <person name="Rouhier N."/>
            <person name="Sakthikumar S."/>
            <person name="Salamov A.A."/>
            <person name="Schmutz J."/>
            <person name="Selles B."/>
            <person name="Shapiro H."/>
            <person name="Tanguay P."/>
            <person name="Tuskan G.A."/>
            <person name="Henrissat B."/>
            <person name="Van de Peer Y."/>
            <person name="Rouze P."/>
            <person name="Ellis J.G."/>
            <person name="Dodds P.N."/>
            <person name="Schein J.E."/>
            <person name="Zhong S."/>
            <person name="Hamelin R.C."/>
            <person name="Grigoriev I.V."/>
            <person name="Szabo L.J."/>
            <person name="Martin F."/>
        </authorList>
    </citation>
    <scope>NUCLEOTIDE SEQUENCE [LARGE SCALE GENOMIC DNA]</scope>
    <source>
        <strain evidence="4">98AG31 / pathotype 3-4-7</strain>
    </source>
</reference>
<proteinExistence type="predicted"/>
<keyword evidence="2" id="KW-0732">Signal</keyword>
<dbReference type="VEuPathDB" id="FungiDB:MELLADRAFT_124372"/>
<feature type="chain" id="PRO_5003315007" evidence="2">
    <location>
        <begin position="23"/>
        <end position="81"/>
    </location>
</feature>
<accession>F4RCG0</accession>
<feature type="region of interest" description="Disordered" evidence="1">
    <location>
        <begin position="56"/>
        <end position="81"/>
    </location>
</feature>
<sequence>MKVVSLTGTIVLLCTSTATVQSMAIGTHDSMATCYQRFSKETQSLEDEAMVIPSSHDYEEAGDSQSGGGSNKSSCCGCTIM</sequence>
<evidence type="ECO:0000256" key="1">
    <source>
        <dbReference type="SAM" id="MobiDB-lite"/>
    </source>
</evidence>
<keyword evidence="4" id="KW-1185">Reference proteome</keyword>
<dbReference type="Proteomes" id="UP000001072">
    <property type="component" value="Unassembled WGS sequence"/>
</dbReference>
<dbReference type="AlphaFoldDB" id="F4RCG0"/>
<evidence type="ECO:0000256" key="2">
    <source>
        <dbReference type="SAM" id="SignalP"/>
    </source>
</evidence>
<evidence type="ECO:0000313" key="4">
    <source>
        <dbReference type="Proteomes" id="UP000001072"/>
    </source>
</evidence>
<feature type="signal peptide" evidence="2">
    <location>
        <begin position="1"/>
        <end position="22"/>
    </location>
</feature>
<dbReference type="HOGENOM" id="CLU_167719_0_0_1"/>
<dbReference type="InParanoid" id="F4RCG0"/>
<dbReference type="KEGG" id="mlr:MELLADRAFT_124372"/>
<dbReference type="GeneID" id="18926751"/>
<organism evidence="4">
    <name type="scientific">Melampsora larici-populina (strain 98AG31 / pathotype 3-4-7)</name>
    <name type="common">Poplar leaf rust fungus</name>
    <dbReference type="NCBI Taxonomy" id="747676"/>
    <lineage>
        <taxon>Eukaryota</taxon>
        <taxon>Fungi</taxon>
        <taxon>Dikarya</taxon>
        <taxon>Basidiomycota</taxon>
        <taxon>Pucciniomycotina</taxon>
        <taxon>Pucciniomycetes</taxon>
        <taxon>Pucciniales</taxon>
        <taxon>Melampsoraceae</taxon>
        <taxon>Melampsora</taxon>
    </lineage>
</organism>